<dbReference type="InterPro" id="IPR051795">
    <property type="entry name" value="Glycosyl_Hydrlase_43"/>
</dbReference>
<dbReference type="GO" id="GO:0004553">
    <property type="term" value="F:hydrolase activity, hydrolyzing O-glycosyl compounds"/>
    <property type="evidence" value="ECO:0007669"/>
    <property type="project" value="InterPro"/>
</dbReference>
<evidence type="ECO:0000256" key="4">
    <source>
        <dbReference type="PIRSR" id="PIRSR606710-1"/>
    </source>
</evidence>
<dbReference type="AlphaFoldDB" id="A0A9D2ALB8"/>
<feature type="active site" description="Proton acceptor" evidence="4">
    <location>
        <position position="15"/>
    </location>
</feature>
<evidence type="ECO:0000256" key="5">
    <source>
        <dbReference type="PIRSR" id="PIRSR606710-2"/>
    </source>
</evidence>
<dbReference type="Pfam" id="PF04616">
    <property type="entry name" value="Glyco_hydro_43"/>
    <property type="match status" value="1"/>
</dbReference>
<evidence type="ECO:0000313" key="9">
    <source>
        <dbReference type="Proteomes" id="UP000824230"/>
    </source>
</evidence>
<keyword evidence="2 6" id="KW-0378">Hydrolase</keyword>
<comment type="similarity">
    <text evidence="1 6">Belongs to the glycosyl hydrolase 43 family.</text>
</comment>
<dbReference type="GO" id="GO:0005975">
    <property type="term" value="P:carbohydrate metabolic process"/>
    <property type="evidence" value="ECO:0007669"/>
    <property type="project" value="InterPro"/>
</dbReference>
<dbReference type="SUPFAM" id="SSF75005">
    <property type="entry name" value="Arabinanase/levansucrase/invertase"/>
    <property type="match status" value="1"/>
</dbReference>
<evidence type="ECO:0000256" key="2">
    <source>
        <dbReference type="ARBA" id="ARBA00022801"/>
    </source>
</evidence>
<dbReference type="InterPro" id="IPR041542">
    <property type="entry name" value="GH43_C2"/>
</dbReference>
<dbReference type="EMBL" id="DXFG01000009">
    <property type="protein sequence ID" value="HIX36306.1"/>
    <property type="molecule type" value="Genomic_DNA"/>
</dbReference>
<keyword evidence="3 6" id="KW-0326">Glycosidase</keyword>
<dbReference type="Proteomes" id="UP000824230">
    <property type="component" value="Unassembled WGS sequence"/>
</dbReference>
<feature type="active site" description="Proton donor" evidence="4">
    <location>
        <position position="185"/>
    </location>
</feature>
<reference evidence="8" key="2">
    <citation type="submission" date="2021-04" db="EMBL/GenBank/DDBJ databases">
        <authorList>
            <person name="Gilroy R."/>
        </authorList>
    </citation>
    <scope>NUCLEOTIDE SEQUENCE</scope>
    <source>
        <strain evidence="8">ChiHjej12B11-1927</strain>
    </source>
</reference>
<feature type="site" description="Important for catalytic activity, responsible for pKa modulation of the active site Glu and correct orientation of both the proton donor and substrate" evidence="5">
    <location>
        <position position="123"/>
    </location>
</feature>
<dbReference type="InterPro" id="IPR023296">
    <property type="entry name" value="Glyco_hydro_beta-prop_sf"/>
</dbReference>
<protein>
    <submittedName>
        <fullName evidence="8">Glycoside hydrolase family 43 protein</fullName>
    </submittedName>
</protein>
<dbReference type="InterPro" id="IPR013320">
    <property type="entry name" value="ConA-like_dom_sf"/>
</dbReference>
<dbReference type="Gene3D" id="2.60.120.200">
    <property type="match status" value="1"/>
</dbReference>
<proteinExistence type="inferred from homology"/>
<evidence type="ECO:0000256" key="6">
    <source>
        <dbReference type="RuleBase" id="RU361187"/>
    </source>
</evidence>
<gene>
    <name evidence="8" type="ORF">H9738_00320</name>
</gene>
<reference evidence="8" key="1">
    <citation type="journal article" date="2021" name="PeerJ">
        <title>Extensive microbial diversity within the chicken gut microbiome revealed by metagenomics and culture.</title>
        <authorList>
            <person name="Gilroy R."/>
            <person name="Ravi A."/>
            <person name="Getino M."/>
            <person name="Pursley I."/>
            <person name="Horton D.L."/>
            <person name="Alikhan N.F."/>
            <person name="Baker D."/>
            <person name="Gharbi K."/>
            <person name="Hall N."/>
            <person name="Watson M."/>
            <person name="Adriaenssens E.M."/>
            <person name="Foster-Nyarko E."/>
            <person name="Jarju S."/>
            <person name="Secka A."/>
            <person name="Antonio M."/>
            <person name="Oren A."/>
            <person name="Chaudhuri R.R."/>
            <person name="La Ragione R."/>
            <person name="Hildebrand F."/>
            <person name="Pallen M.J."/>
        </authorList>
    </citation>
    <scope>NUCLEOTIDE SEQUENCE</scope>
    <source>
        <strain evidence="8">ChiHjej12B11-1927</strain>
    </source>
</reference>
<sequence length="517" mass="58665">MTKAKNPVLRGFYPDPSICRVENDFYLVNSSFAYFPGVPIFHSRDLAHWEQLGNVLDRPSQLLLEGDEISRGIFAPTLRFHEDTFYLITTNIDQGGNFVVKADTPKGPWSEPYYLGPQAQGIDPSLFFDEDGTCYYVGTRPNQNGVKHNGDWEIWIQELDLKQMKLVGESRRIWKGFARHVIWPEGPHLYKKDGYYYLIYAEGGTGYEHSVMAARSKSLQKDFEGCPRNPVLTHRHLGKNYPITCAGHGDLFDDENGEWYMVMLASRTLCGGSSLGRETFLAKVDWEDGWPVISPGKGILENQLEIPLEECRFPKEMGEDVLFHFWGGELDQRLLGVCQRSEENYSLKARKGYLRIYASKTQAKDCAAFSYLGVRQCSYSMYVSTQMEFELEAEGDAAGLLLFQNQKNHLKMEVIKKGKTFLFCVTQVVQGKEEVLAEKQIEKKRLEIHLKTENQKAGIFLDQGKGRVSVAEGISLEYYTTEASGGFVGCTVGLYASSYGKESSSWADFLWFYAAGR</sequence>
<dbReference type="PANTHER" id="PTHR42812:SF12">
    <property type="entry name" value="BETA-XYLOSIDASE-RELATED"/>
    <property type="match status" value="1"/>
</dbReference>
<feature type="domain" description="Beta-xylosidase C-terminal Concanavalin A-like" evidence="7">
    <location>
        <begin position="324"/>
        <end position="512"/>
    </location>
</feature>
<dbReference type="Pfam" id="PF17851">
    <property type="entry name" value="GH43_C2"/>
    <property type="match status" value="1"/>
</dbReference>
<evidence type="ECO:0000259" key="7">
    <source>
        <dbReference type="Pfam" id="PF17851"/>
    </source>
</evidence>
<dbReference type="InterPro" id="IPR006710">
    <property type="entry name" value="Glyco_hydro_43"/>
</dbReference>
<accession>A0A9D2ALB8</accession>
<dbReference type="CDD" id="cd18617">
    <property type="entry name" value="GH43_XynB-like"/>
    <property type="match status" value="1"/>
</dbReference>
<evidence type="ECO:0000313" key="8">
    <source>
        <dbReference type="EMBL" id="HIX36306.1"/>
    </source>
</evidence>
<dbReference type="Gene3D" id="2.115.10.20">
    <property type="entry name" value="Glycosyl hydrolase domain, family 43"/>
    <property type="match status" value="1"/>
</dbReference>
<name>A0A9D2ALB8_9FIRM</name>
<dbReference type="PANTHER" id="PTHR42812">
    <property type="entry name" value="BETA-XYLOSIDASE"/>
    <property type="match status" value="1"/>
</dbReference>
<comment type="caution">
    <text evidence="8">The sequence shown here is derived from an EMBL/GenBank/DDBJ whole genome shotgun (WGS) entry which is preliminary data.</text>
</comment>
<evidence type="ECO:0000256" key="1">
    <source>
        <dbReference type="ARBA" id="ARBA00009865"/>
    </source>
</evidence>
<organism evidence="8 9">
    <name type="scientific">Candidatus Blautia pullistercoris</name>
    <dbReference type="NCBI Taxonomy" id="2838499"/>
    <lineage>
        <taxon>Bacteria</taxon>
        <taxon>Bacillati</taxon>
        <taxon>Bacillota</taxon>
        <taxon>Clostridia</taxon>
        <taxon>Lachnospirales</taxon>
        <taxon>Lachnospiraceae</taxon>
        <taxon>Blautia</taxon>
    </lineage>
</organism>
<dbReference type="SUPFAM" id="SSF49899">
    <property type="entry name" value="Concanavalin A-like lectins/glucanases"/>
    <property type="match status" value="1"/>
</dbReference>
<evidence type="ECO:0000256" key="3">
    <source>
        <dbReference type="ARBA" id="ARBA00023295"/>
    </source>
</evidence>